<dbReference type="EMBL" id="JACPRF010000268">
    <property type="protein sequence ID" value="MBI2876991.1"/>
    <property type="molecule type" value="Genomic_DNA"/>
</dbReference>
<dbReference type="InterPro" id="IPR002347">
    <property type="entry name" value="SDR_fam"/>
</dbReference>
<accession>A0A932CPM6</accession>
<sequence length="266" mass="28739">MRLQGKVAVITGGGSGLGRGQVLCLAQEGAAVVVADLNFEAARKVAMEAREGGTRTLPLRVDVTREEDLQEMLDRTRQEFGTLDILVNNAGVGGNHIGIPFTDLQDADWDLCYEVNLKAVFKACKQVAPQMIRQGGGRIINISSIAGKTGNELLPHYCASKAGVISLTQALAKELARHNITVNAVCPGLIWTPLWNHLAQMIKAKVPRYHDDEPRAIFDDWVKKLIPLGREQTAEDIGKVVAFLASDDAKNITGQAINVDGGAELH</sequence>
<organism evidence="3 4">
    <name type="scientific">Tectimicrobiota bacterium</name>
    <dbReference type="NCBI Taxonomy" id="2528274"/>
    <lineage>
        <taxon>Bacteria</taxon>
        <taxon>Pseudomonadati</taxon>
        <taxon>Nitrospinota/Tectimicrobiota group</taxon>
        <taxon>Candidatus Tectimicrobiota</taxon>
    </lineage>
</organism>
<evidence type="ECO:0000256" key="1">
    <source>
        <dbReference type="ARBA" id="ARBA00006484"/>
    </source>
</evidence>
<evidence type="ECO:0000256" key="2">
    <source>
        <dbReference type="ARBA" id="ARBA00023002"/>
    </source>
</evidence>
<dbReference type="Proteomes" id="UP000769766">
    <property type="component" value="Unassembled WGS sequence"/>
</dbReference>
<dbReference type="PRINTS" id="PR00080">
    <property type="entry name" value="SDRFAMILY"/>
</dbReference>
<protein>
    <submittedName>
        <fullName evidence="3">SDR family oxidoreductase</fullName>
    </submittedName>
</protein>
<dbReference type="FunFam" id="3.40.50.720:FF:000084">
    <property type="entry name" value="Short-chain dehydrogenase reductase"/>
    <property type="match status" value="1"/>
</dbReference>
<evidence type="ECO:0000313" key="3">
    <source>
        <dbReference type="EMBL" id="MBI2876991.1"/>
    </source>
</evidence>
<dbReference type="PANTHER" id="PTHR42760:SF133">
    <property type="entry name" value="3-OXOACYL-[ACYL-CARRIER-PROTEIN] REDUCTASE"/>
    <property type="match status" value="1"/>
</dbReference>
<dbReference type="Gene3D" id="3.40.50.720">
    <property type="entry name" value="NAD(P)-binding Rossmann-like Domain"/>
    <property type="match status" value="1"/>
</dbReference>
<dbReference type="Pfam" id="PF13561">
    <property type="entry name" value="adh_short_C2"/>
    <property type="match status" value="1"/>
</dbReference>
<dbReference type="InterPro" id="IPR020904">
    <property type="entry name" value="Sc_DH/Rdtase_CS"/>
</dbReference>
<reference evidence="3" key="1">
    <citation type="submission" date="2020-07" db="EMBL/GenBank/DDBJ databases">
        <title>Huge and variable diversity of episymbiotic CPR bacteria and DPANN archaea in groundwater ecosystems.</title>
        <authorList>
            <person name="He C.Y."/>
            <person name="Keren R."/>
            <person name="Whittaker M."/>
            <person name="Farag I.F."/>
            <person name="Doudna J."/>
            <person name="Cate J.H.D."/>
            <person name="Banfield J.F."/>
        </authorList>
    </citation>
    <scope>NUCLEOTIDE SEQUENCE</scope>
    <source>
        <strain evidence="3">NC_groundwater_672_Ag_B-0.1um_62_36</strain>
    </source>
</reference>
<gene>
    <name evidence="3" type="ORF">HYY20_08930</name>
</gene>
<dbReference type="PRINTS" id="PR00081">
    <property type="entry name" value="GDHRDH"/>
</dbReference>
<dbReference type="PANTHER" id="PTHR42760">
    <property type="entry name" value="SHORT-CHAIN DEHYDROGENASES/REDUCTASES FAMILY MEMBER"/>
    <property type="match status" value="1"/>
</dbReference>
<comment type="similarity">
    <text evidence="1">Belongs to the short-chain dehydrogenases/reductases (SDR) family.</text>
</comment>
<evidence type="ECO:0000313" key="4">
    <source>
        <dbReference type="Proteomes" id="UP000769766"/>
    </source>
</evidence>
<proteinExistence type="inferred from homology"/>
<dbReference type="PROSITE" id="PS00061">
    <property type="entry name" value="ADH_SHORT"/>
    <property type="match status" value="1"/>
</dbReference>
<dbReference type="NCBIfam" id="NF005559">
    <property type="entry name" value="PRK07231.1"/>
    <property type="match status" value="1"/>
</dbReference>
<name>A0A932CPM6_UNCTE</name>
<dbReference type="GO" id="GO:0016616">
    <property type="term" value="F:oxidoreductase activity, acting on the CH-OH group of donors, NAD or NADP as acceptor"/>
    <property type="evidence" value="ECO:0007669"/>
    <property type="project" value="TreeGrafter"/>
</dbReference>
<dbReference type="SUPFAM" id="SSF51735">
    <property type="entry name" value="NAD(P)-binding Rossmann-fold domains"/>
    <property type="match status" value="1"/>
</dbReference>
<dbReference type="AlphaFoldDB" id="A0A932CPM6"/>
<keyword evidence="2" id="KW-0560">Oxidoreductase</keyword>
<dbReference type="CDD" id="cd05233">
    <property type="entry name" value="SDR_c"/>
    <property type="match status" value="1"/>
</dbReference>
<dbReference type="InterPro" id="IPR036291">
    <property type="entry name" value="NAD(P)-bd_dom_sf"/>
</dbReference>
<comment type="caution">
    <text evidence="3">The sequence shown here is derived from an EMBL/GenBank/DDBJ whole genome shotgun (WGS) entry which is preliminary data.</text>
</comment>